<dbReference type="GeneID" id="55640911"/>
<proteinExistence type="predicted"/>
<dbReference type="InterPro" id="IPR045865">
    <property type="entry name" value="ACT-like_dom_sf"/>
</dbReference>
<dbReference type="EMBL" id="CP049074">
    <property type="protein sequence ID" value="QKQ99520.1"/>
    <property type="molecule type" value="Genomic_DNA"/>
</dbReference>
<evidence type="ECO:0000313" key="2">
    <source>
        <dbReference type="Proteomes" id="UP000509301"/>
    </source>
</evidence>
<dbReference type="Pfam" id="PF13710">
    <property type="entry name" value="ACT_5"/>
    <property type="match status" value="1"/>
</dbReference>
<accession>A0A6N0NWN2</accession>
<keyword evidence="2" id="KW-1185">Reference proteome</keyword>
<dbReference type="KEGG" id="mten:GWK48_03140"/>
<dbReference type="RefSeq" id="WP_174629511.1">
    <property type="nucleotide sequence ID" value="NZ_CP049074.1"/>
</dbReference>
<name>A0A6N0NWN2_9CREN</name>
<gene>
    <name evidence="1" type="ORF">GWK48_03140</name>
</gene>
<organism evidence="1 2">
    <name type="scientific">Metallosphaera tengchongensis</name>
    <dbReference type="NCBI Taxonomy" id="1532350"/>
    <lineage>
        <taxon>Archaea</taxon>
        <taxon>Thermoproteota</taxon>
        <taxon>Thermoprotei</taxon>
        <taxon>Sulfolobales</taxon>
        <taxon>Sulfolobaceae</taxon>
        <taxon>Metallosphaera</taxon>
    </lineage>
</organism>
<dbReference type="OrthoDB" id="33090at2157"/>
<dbReference type="Proteomes" id="UP000509301">
    <property type="component" value="Chromosome"/>
</dbReference>
<dbReference type="AlphaFoldDB" id="A0A6N0NWN2"/>
<evidence type="ECO:0000313" key="1">
    <source>
        <dbReference type="EMBL" id="QKQ99520.1"/>
    </source>
</evidence>
<dbReference type="SUPFAM" id="SSF55021">
    <property type="entry name" value="ACT-like"/>
    <property type="match status" value="1"/>
</dbReference>
<sequence length="128" mass="14764">MTQERLLRISGHYRDPGFLERIMGTLRKLWVDVDWINARRVSDDGLYEVYLGIREGKNTQLAILNLSKLVDVEKVEILEDGKVVTYAFDNEGKIVDGEGENKIIVFVPVYSKVTGYSWGESYSKNIYR</sequence>
<protein>
    <submittedName>
        <fullName evidence="1">Uncharacterized protein</fullName>
    </submittedName>
</protein>
<reference evidence="1 2" key="1">
    <citation type="submission" date="2020-02" db="EMBL/GenBank/DDBJ databases">
        <title>Comparative genome analysis reveals the metabolism and evolution of the thermophilic archaeal genus Metallosphaera.</title>
        <authorList>
            <person name="Jiang C."/>
        </authorList>
    </citation>
    <scope>NUCLEOTIDE SEQUENCE [LARGE SCALE GENOMIC DNA]</scope>
    <source>
        <strain evidence="1 2">Ric-A</strain>
    </source>
</reference>